<feature type="transmembrane region" description="Helical" evidence="2">
    <location>
        <begin position="17"/>
        <end position="36"/>
    </location>
</feature>
<dbReference type="Proteomes" id="UP000800035">
    <property type="component" value="Unassembled WGS sequence"/>
</dbReference>
<dbReference type="PANTHER" id="PTHR38794:SF1">
    <property type="entry name" value="INTEGRAL MEMBRANE PROTEIN"/>
    <property type="match status" value="1"/>
</dbReference>
<feature type="domain" description="Rhodopsin" evidence="3">
    <location>
        <begin position="37"/>
        <end position="266"/>
    </location>
</feature>
<dbReference type="PANTHER" id="PTHR38794">
    <property type="entry name" value="INTEGRAL MEMBRANE PROTEIN"/>
    <property type="match status" value="1"/>
</dbReference>
<dbReference type="EMBL" id="ML977035">
    <property type="protein sequence ID" value="KAF1949615.1"/>
    <property type="molecule type" value="Genomic_DNA"/>
</dbReference>
<gene>
    <name evidence="4" type="ORF">CC80DRAFT_256910</name>
</gene>
<reference evidence="4" key="1">
    <citation type="journal article" date="2020" name="Stud. Mycol.">
        <title>101 Dothideomycetes genomes: a test case for predicting lifestyles and emergence of pathogens.</title>
        <authorList>
            <person name="Haridas S."/>
            <person name="Albert R."/>
            <person name="Binder M."/>
            <person name="Bloem J."/>
            <person name="Labutti K."/>
            <person name="Salamov A."/>
            <person name="Andreopoulos B."/>
            <person name="Baker S."/>
            <person name="Barry K."/>
            <person name="Bills G."/>
            <person name="Bluhm B."/>
            <person name="Cannon C."/>
            <person name="Castanera R."/>
            <person name="Culley D."/>
            <person name="Daum C."/>
            <person name="Ezra D."/>
            <person name="Gonzalez J."/>
            <person name="Henrissat B."/>
            <person name="Kuo A."/>
            <person name="Liang C."/>
            <person name="Lipzen A."/>
            <person name="Lutzoni F."/>
            <person name="Magnuson J."/>
            <person name="Mondo S."/>
            <person name="Nolan M."/>
            <person name="Ohm R."/>
            <person name="Pangilinan J."/>
            <person name="Park H.-J."/>
            <person name="Ramirez L."/>
            <person name="Alfaro M."/>
            <person name="Sun H."/>
            <person name="Tritt A."/>
            <person name="Yoshinaga Y."/>
            <person name="Zwiers L.-H."/>
            <person name="Turgeon B."/>
            <person name="Goodwin S."/>
            <person name="Spatafora J."/>
            <person name="Crous P."/>
            <person name="Grigoriev I."/>
        </authorList>
    </citation>
    <scope>NUCLEOTIDE SEQUENCE</scope>
    <source>
        <strain evidence="4">CBS 675.92</strain>
    </source>
</reference>
<keyword evidence="2" id="KW-1133">Transmembrane helix</keyword>
<dbReference type="InterPro" id="IPR049326">
    <property type="entry name" value="Rhodopsin_dom_fungi"/>
</dbReference>
<keyword evidence="2" id="KW-0472">Membrane</keyword>
<evidence type="ECO:0000259" key="3">
    <source>
        <dbReference type="Pfam" id="PF20684"/>
    </source>
</evidence>
<accession>A0A6A5T9G4</accession>
<feature type="region of interest" description="Disordered" evidence="1">
    <location>
        <begin position="302"/>
        <end position="332"/>
    </location>
</feature>
<feature type="transmembrane region" description="Helical" evidence="2">
    <location>
        <begin position="204"/>
        <end position="224"/>
    </location>
</feature>
<evidence type="ECO:0000256" key="1">
    <source>
        <dbReference type="SAM" id="MobiDB-lite"/>
    </source>
</evidence>
<feature type="compositionally biased region" description="Polar residues" evidence="1">
    <location>
        <begin position="316"/>
        <end position="332"/>
    </location>
</feature>
<name>A0A6A5T9G4_9PLEO</name>
<proteinExistence type="predicted"/>
<evidence type="ECO:0000313" key="5">
    <source>
        <dbReference type="Proteomes" id="UP000800035"/>
    </source>
</evidence>
<evidence type="ECO:0000256" key="2">
    <source>
        <dbReference type="SAM" id="Phobius"/>
    </source>
</evidence>
<organism evidence="4 5">
    <name type="scientific">Byssothecium circinans</name>
    <dbReference type="NCBI Taxonomy" id="147558"/>
    <lineage>
        <taxon>Eukaryota</taxon>
        <taxon>Fungi</taxon>
        <taxon>Dikarya</taxon>
        <taxon>Ascomycota</taxon>
        <taxon>Pezizomycotina</taxon>
        <taxon>Dothideomycetes</taxon>
        <taxon>Pleosporomycetidae</taxon>
        <taxon>Pleosporales</taxon>
        <taxon>Massarineae</taxon>
        <taxon>Massarinaceae</taxon>
        <taxon>Byssothecium</taxon>
    </lineage>
</organism>
<feature type="transmembrane region" description="Helical" evidence="2">
    <location>
        <begin position="93"/>
        <end position="114"/>
    </location>
</feature>
<dbReference type="OrthoDB" id="3918601at2759"/>
<keyword evidence="5" id="KW-1185">Reference proteome</keyword>
<protein>
    <recommendedName>
        <fullName evidence="3">Rhodopsin domain-containing protein</fullName>
    </recommendedName>
</protein>
<feature type="transmembrane region" description="Helical" evidence="2">
    <location>
        <begin position="126"/>
        <end position="148"/>
    </location>
</feature>
<feature type="transmembrane region" description="Helical" evidence="2">
    <location>
        <begin position="48"/>
        <end position="67"/>
    </location>
</feature>
<keyword evidence="2" id="KW-0812">Transmembrane</keyword>
<dbReference type="Pfam" id="PF20684">
    <property type="entry name" value="Fung_rhodopsin"/>
    <property type="match status" value="1"/>
</dbReference>
<evidence type="ECO:0000313" key="4">
    <source>
        <dbReference type="EMBL" id="KAF1949615.1"/>
    </source>
</evidence>
<feature type="transmembrane region" description="Helical" evidence="2">
    <location>
        <begin position="168"/>
        <end position="192"/>
    </location>
</feature>
<dbReference type="AlphaFoldDB" id="A0A6A5T9G4"/>
<sequence length="332" mass="36076">MDQEIVSDVNRTPVVQIVTWLCLAVSILAFFTHAGIKFHATRAMGAETILVFLSLVFGTAQSISVLLQTSNGFGKPSSTLGDGEVDAILKSEYAATMLFFCSIAFSKFTLIAFIHGLTPRQSYRCINYGLGGFSLAWLLVAIFVSAFQCPLPRPWEKARPGCIDYLNWWNAATSMNIISEIAIVGLEVSIILALQIRWPRKASIVSLFACRLLVVVAIALQLHLSHKENSSSRKDDVALGYWQSTVGNQVVQCLGIVTTTLPYANMFMESFESGLIGAERVGGRSGKSGDGSGRTYELLDFSRGSSQPVSAPRHGISTTKTYTVESALKSPT</sequence>